<accession>A0AAP0HYU3</accession>
<comment type="caution">
    <text evidence="1">The sequence shown here is derived from an EMBL/GenBank/DDBJ whole genome shotgun (WGS) entry which is preliminary data.</text>
</comment>
<sequence>MCTNGCVAIVLFLSNTYKPKLSLTHIVLASNLEKKKKELLEERSEVEIQ</sequence>
<protein>
    <submittedName>
        <fullName evidence="1">Uncharacterized protein</fullName>
    </submittedName>
</protein>
<organism evidence="1 2">
    <name type="scientific">Stephania cephalantha</name>
    <dbReference type="NCBI Taxonomy" id="152367"/>
    <lineage>
        <taxon>Eukaryota</taxon>
        <taxon>Viridiplantae</taxon>
        <taxon>Streptophyta</taxon>
        <taxon>Embryophyta</taxon>
        <taxon>Tracheophyta</taxon>
        <taxon>Spermatophyta</taxon>
        <taxon>Magnoliopsida</taxon>
        <taxon>Ranunculales</taxon>
        <taxon>Menispermaceae</taxon>
        <taxon>Menispermoideae</taxon>
        <taxon>Cissampelideae</taxon>
        <taxon>Stephania</taxon>
    </lineage>
</organism>
<dbReference type="Proteomes" id="UP001419268">
    <property type="component" value="Unassembled WGS sequence"/>
</dbReference>
<gene>
    <name evidence="1" type="ORF">Scep_024845</name>
</gene>
<evidence type="ECO:0000313" key="1">
    <source>
        <dbReference type="EMBL" id="KAK9101415.1"/>
    </source>
</evidence>
<keyword evidence="2" id="KW-1185">Reference proteome</keyword>
<dbReference type="EMBL" id="JBBNAG010000010">
    <property type="protein sequence ID" value="KAK9101415.1"/>
    <property type="molecule type" value="Genomic_DNA"/>
</dbReference>
<proteinExistence type="predicted"/>
<evidence type="ECO:0000313" key="2">
    <source>
        <dbReference type="Proteomes" id="UP001419268"/>
    </source>
</evidence>
<name>A0AAP0HYU3_9MAGN</name>
<reference evidence="1 2" key="1">
    <citation type="submission" date="2024-01" db="EMBL/GenBank/DDBJ databases">
        <title>Genome assemblies of Stephania.</title>
        <authorList>
            <person name="Yang L."/>
        </authorList>
    </citation>
    <scope>NUCLEOTIDE SEQUENCE [LARGE SCALE GENOMIC DNA]</scope>
    <source>
        <strain evidence="1">JXDWG</strain>
        <tissue evidence="1">Leaf</tissue>
    </source>
</reference>
<dbReference type="AlphaFoldDB" id="A0AAP0HYU3"/>